<dbReference type="AlphaFoldDB" id="A0A5C8P0G7"/>
<evidence type="ECO:0000313" key="1">
    <source>
        <dbReference type="EMBL" id="TXL66861.1"/>
    </source>
</evidence>
<gene>
    <name evidence="1" type="ORF">FHP05_04335</name>
</gene>
<accession>A0A5C8P0G7</accession>
<comment type="caution">
    <text evidence="1">The sequence shown here is derived from an EMBL/GenBank/DDBJ whole genome shotgun (WGS) entry which is preliminary data.</text>
</comment>
<name>A0A5C8P0G7_9BACI</name>
<evidence type="ECO:0000313" key="2">
    <source>
        <dbReference type="Proteomes" id="UP000321574"/>
    </source>
</evidence>
<dbReference type="Proteomes" id="UP000321574">
    <property type="component" value="Unassembled WGS sequence"/>
</dbReference>
<dbReference type="EMBL" id="VDUW01000002">
    <property type="protein sequence ID" value="TXL66861.1"/>
    <property type="molecule type" value="Genomic_DNA"/>
</dbReference>
<proteinExistence type="predicted"/>
<dbReference type="OrthoDB" id="2970403at2"/>
<organism evidence="1 2">
    <name type="scientific">Cerasibacillus terrae</name>
    <dbReference type="NCBI Taxonomy" id="2498845"/>
    <lineage>
        <taxon>Bacteria</taxon>
        <taxon>Bacillati</taxon>
        <taxon>Bacillota</taxon>
        <taxon>Bacilli</taxon>
        <taxon>Bacillales</taxon>
        <taxon>Bacillaceae</taxon>
        <taxon>Cerasibacillus</taxon>
    </lineage>
</organism>
<protein>
    <submittedName>
        <fullName evidence="1">Uncharacterized protein</fullName>
    </submittedName>
</protein>
<sequence>MKLIGANHVSEQQLDQFLESVTSISKEALLKEGYVIIVDEEIKGCFTLLSLTEEVFWLKQLYIQPEIANNLLALIETILLMIKNMKAKKLYVHSHQPVLDIILDALQFEKAKEEVQVEQKPNLVGKWWEYDVS</sequence>
<reference evidence="1 2" key="1">
    <citation type="submission" date="2019-06" db="EMBL/GenBank/DDBJ databases">
        <title>Cerasibacillus sp. nov., isolated from maize field.</title>
        <authorList>
            <person name="Lin S.-Y."/>
            <person name="Tsai C.-F."/>
            <person name="Young C.-C."/>
        </authorList>
    </citation>
    <scope>NUCLEOTIDE SEQUENCE [LARGE SCALE GENOMIC DNA]</scope>
    <source>
        <strain evidence="1 2">CC-CFT480</strain>
    </source>
</reference>
<keyword evidence="2" id="KW-1185">Reference proteome</keyword>